<sequence length="303" mass="33066">MGDGYEKTPETGKGKGKIHEQSGQILTNQQFNQLVNLLEHMQIQGSNNTSNTAQEAAYSFNGGAVNFADSGATHHMTFTKSLLNNFRPLPYPFLITLSNGYKVKVTKIGDACLNPSLTLYNVLFVPSFKFNLISVHCLASHIKRMVSFNNSSCLMQGPLLKSPLEIGRAQNGLYYLCSRCHTSSSVNIHIVSISTTASSSSSSCFPTSSITASTKCNPCNLSHVTSTVNTCNATFVRSTCLSSNTVLYNHVHAANASGLNSPVISHRSSLDHLWHNRLGHIPFVKIKSISNIPIDFSHKQHFT</sequence>
<evidence type="ECO:0000259" key="1">
    <source>
        <dbReference type="Pfam" id="PF22936"/>
    </source>
</evidence>
<name>A0ABD2SFS0_9SOLN</name>
<dbReference type="Pfam" id="PF22936">
    <property type="entry name" value="Pol_BBD"/>
    <property type="match status" value="1"/>
</dbReference>
<keyword evidence="3" id="KW-1185">Reference proteome</keyword>
<comment type="caution">
    <text evidence="2">The sequence shown here is derived from an EMBL/GenBank/DDBJ whole genome shotgun (WGS) entry which is preliminary data.</text>
</comment>
<proteinExistence type="predicted"/>
<dbReference type="InterPro" id="IPR054722">
    <property type="entry name" value="PolX-like_BBD"/>
</dbReference>
<protein>
    <recommendedName>
        <fullName evidence="1">Retrovirus-related Pol polyprotein from transposon TNT 1-94-like beta-barrel domain-containing protein</fullName>
    </recommendedName>
</protein>
<evidence type="ECO:0000313" key="3">
    <source>
        <dbReference type="Proteomes" id="UP001627284"/>
    </source>
</evidence>
<feature type="domain" description="Retrovirus-related Pol polyprotein from transposon TNT 1-94-like beta-barrel" evidence="1">
    <location>
        <begin position="68"/>
        <end position="140"/>
    </location>
</feature>
<dbReference type="Proteomes" id="UP001627284">
    <property type="component" value="Unassembled WGS sequence"/>
</dbReference>
<evidence type="ECO:0000313" key="2">
    <source>
        <dbReference type="EMBL" id="KAL3342710.1"/>
    </source>
</evidence>
<organism evidence="2 3">
    <name type="scientific">Solanum stoloniferum</name>
    <dbReference type="NCBI Taxonomy" id="62892"/>
    <lineage>
        <taxon>Eukaryota</taxon>
        <taxon>Viridiplantae</taxon>
        <taxon>Streptophyta</taxon>
        <taxon>Embryophyta</taxon>
        <taxon>Tracheophyta</taxon>
        <taxon>Spermatophyta</taxon>
        <taxon>Magnoliopsida</taxon>
        <taxon>eudicotyledons</taxon>
        <taxon>Gunneridae</taxon>
        <taxon>Pentapetalae</taxon>
        <taxon>asterids</taxon>
        <taxon>lamiids</taxon>
        <taxon>Solanales</taxon>
        <taxon>Solanaceae</taxon>
        <taxon>Solanoideae</taxon>
        <taxon>Solaneae</taxon>
        <taxon>Solanum</taxon>
    </lineage>
</organism>
<gene>
    <name evidence="2" type="ORF">AABB24_026641</name>
</gene>
<accession>A0ABD2SFS0</accession>
<dbReference type="EMBL" id="JBJKTR010000015">
    <property type="protein sequence ID" value="KAL3342710.1"/>
    <property type="molecule type" value="Genomic_DNA"/>
</dbReference>
<reference evidence="2 3" key="1">
    <citation type="submission" date="2024-05" db="EMBL/GenBank/DDBJ databases">
        <title>De novo assembly of an allotetraploid wild potato.</title>
        <authorList>
            <person name="Hosaka A.J."/>
        </authorList>
    </citation>
    <scope>NUCLEOTIDE SEQUENCE [LARGE SCALE GENOMIC DNA]</scope>
    <source>
        <tissue evidence="2">Young leaves</tissue>
    </source>
</reference>
<dbReference type="AlphaFoldDB" id="A0ABD2SFS0"/>